<accession>A0A1Y1YUX4</accession>
<dbReference type="AlphaFoldDB" id="A0A1Y1YUX4"/>
<organism evidence="1 2">
    <name type="scientific">Basidiobolus meristosporus CBS 931.73</name>
    <dbReference type="NCBI Taxonomy" id="1314790"/>
    <lineage>
        <taxon>Eukaryota</taxon>
        <taxon>Fungi</taxon>
        <taxon>Fungi incertae sedis</taxon>
        <taxon>Zoopagomycota</taxon>
        <taxon>Entomophthoromycotina</taxon>
        <taxon>Basidiobolomycetes</taxon>
        <taxon>Basidiobolales</taxon>
        <taxon>Basidiobolaceae</taxon>
        <taxon>Basidiobolus</taxon>
    </lineage>
</organism>
<dbReference type="Proteomes" id="UP000193498">
    <property type="component" value="Unassembled WGS sequence"/>
</dbReference>
<dbReference type="InParanoid" id="A0A1Y1YUX4"/>
<dbReference type="PANTHER" id="PTHR43313">
    <property type="entry name" value="SHORT-CHAIN DEHYDROGENASE/REDUCTASE FAMILY 9C"/>
    <property type="match status" value="1"/>
</dbReference>
<dbReference type="Pfam" id="PF00106">
    <property type="entry name" value="adh_short"/>
    <property type="match status" value="1"/>
</dbReference>
<name>A0A1Y1YUX4_9FUNG</name>
<dbReference type="SUPFAM" id="SSF51735">
    <property type="entry name" value="NAD(P)-binding Rossmann-fold domains"/>
    <property type="match status" value="1"/>
</dbReference>
<gene>
    <name evidence="1" type="ORF">K493DRAFT_312389</name>
</gene>
<proteinExistence type="predicted"/>
<dbReference type="EMBL" id="MCFE01000068">
    <property type="protein sequence ID" value="ORY01537.1"/>
    <property type="molecule type" value="Genomic_DNA"/>
</dbReference>
<keyword evidence="2" id="KW-1185">Reference proteome</keyword>
<dbReference type="GO" id="GO:0008202">
    <property type="term" value="P:steroid metabolic process"/>
    <property type="evidence" value="ECO:0007669"/>
    <property type="project" value="TreeGrafter"/>
</dbReference>
<dbReference type="InterPro" id="IPR002347">
    <property type="entry name" value="SDR_fam"/>
</dbReference>
<dbReference type="Gene3D" id="3.40.50.720">
    <property type="entry name" value="NAD(P)-binding Rossmann-like Domain"/>
    <property type="match status" value="1"/>
</dbReference>
<comment type="caution">
    <text evidence="1">The sequence shown here is derived from an EMBL/GenBank/DDBJ whole genome shotgun (WGS) entry which is preliminary data.</text>
</comment>
<dbReference type="STRING" id="1314790.A0A1Y1YUX4"/>
<protein>
    <submittedName>
        <fullName evidence="1">NAD(P)-binding protein</fullName>
    </submittedName>
</protein>
<dbReference type="PRINTS" id="PR00081">
    <property type="entry name" value="GDHRDH"/>
</dbReference>
<reference evidence="1 2" key="1">
    <citation type="submission" date="2016-07" db="EMBL/GenBank/DDBJ databases">
        <title>Pervasive Adenine N6-methylation of Active Genes in Fungi.</title>
        <authorList>
            <consortium name="DOE Joint Genome Institute"/>
            <person name="Mondo S.J."/>
            <person name="Dannebaum R.O."/>
            <person name="Kuo R.C."/>
            <person name="Labutti K."/>
            <person name="Haridas S."/>
            <person name="Kuo A."/>
            <person name="Salamov A."/>
            <person name="Ahrendt S.R."/>
            <person name="Lipzen A."/>
            <person name="Sullivan W."/>
            <person name="Andreopoulos W.B."/>
            <person name="Clum A."/>
            <person name="Lindquist E."/>
            <person name="Daum C."/>
            <person name="Ramamoorthy G.K."/>
            <person name="Gryganskyi A."/>
            <person name="Culley D."/>
            <person name="Magnuson J.K."/>
            <person name="James T.Y."/>
            <person name="O'Malley M.A."/>
            <person name="Stajich J.E."/>
            <person name="Spatafora J.W."/>
            <person name="Visel A."/>
            <person name="Grigoriev I.V."/>
        </authorList>
    </citation>
    <scope>NUCLEOTIDE SEQUENCE [LARGE SCALE GENOMIC DNA]</scope>
    <source>
        <strain evidence="1 2">CBS 931.73</strain>
    </source>
</reference>
<dbReference type="GO" id="GO:0016491">
    <property type="term" value="F:oxidoreductase activity"/>
    <property type="evidence" value="ECO:0007669"/>
    <property type="project" value="TreeGrafter"/>
</dbReference>
<evidence type="ECO:0000313" key="1">
    <source>
        <dbReference type="EMBL" id="ORY01537.1"/>
    </source>
</evidence>
<sequence>MLHYIKCLLAYLLFDGTPPLIVHCPTPSAHPAVMLTRAGSGAGRDIALSLGKQGYTVIAGIRNQKEGEDLEMLFQEALLNEPNLIGKAGRILPVMVDLSAPSTIVETRNVIVNHLKEMELPLVALINNTGLNICLPNELASQAYVKHALEVRLFGVVKLTQALVPSLRESQGRIINIGSITQWMLYRDSGNHGPTKKTVDLISEVWQHELRQVGVVSCMVEPGVYRSAIHDPSQKIVTEDFVDLAETIFTDQLNDALLKYYIDGLDEMSTRIEHLARVAPTSEQVIHALVHGLTSRWPKNVYTVGWDAHIQKLIKLIIGRKRSVP</sequence>
<dbReference type="InterPro" id="IPR036291">
    <property type="entry name" value="NAD(P)-bd_dom_sf"/>
</dbReference>
<dbReference type="PANTHER" id="PTHR43313:SF1">
    <property type="entry name" value="3BETA-HYDROXYSTEROID DEHYDROGENASE DHS-16"/>
    <property type="match status" value="1"/>
</dbReference>
<evidence type="ECO:0000313" key="2">
    <source>
        <dbReference type="Proteomes" id="UP000193498"/>
    </source>
</evidence>
<dbReference type="OrthoDB" id="2102561at2759"/>